<name>A0A6A7W8V0_9BACT</name>
<dbReference type="OrthoDB" id="9813918at2"/>
<comment type="similarity">
    <text evidence="1 2">Belongs to the metallophosphoesterase superfamily. YfcE family.</text>
</comment>
<comment type="caution">
    <text evidence="4">The sequence shown here is derived from an EMBL/GenBank/DDBJ whole genome shotgun (WGS) entry which is preliminary data.</text>
</comment>
<gene>
    <name evidence="4" type="ORF">F7D20_02790</name>
</gene>
<dbReference type="GO" id="GO:0046872">
    <property type="term" value="F:metal ion binding"/>
    <property type="evidence" value="ECO:0007669"/>
    <property type="project" value="UniProtKB-KW"/>
</dbReference>
<dbReference type="Pfam" id="PF12850">
    <property type="entry name" value="Metallophos_2"/>
    <property type="match status" value="1"/>
</dbReference>
<dbReference type="PANTHER" id="PTHR42850">
    <property type="entry name" value="METALLOPHOSPHOESTERASE"/>
    <property type="match status" value="1"/>
</dbReference>
<dbReference type="NCBIfam" id="NF006988">
    <property type="entry name" value="PRK09453.1"/>
    <property type="match status" value="1"/>
</dbReference>
<dbReference type="Gene3D" id="3.60.21.10">
    <property type="match status" value="1"/>
</dbReference>
<sequence>MKYLLFSDIHGCLPALQRALDFFEAQKCDMMCILGDIINYGPRNRIPEGIDPKGIVERLNNLADKIVAVRGNCDAEVDQMLLDFPIMETYALLVDGGKRYLLTHGHIYNKENMPKGPYDAIIYGHSHLWELSRNAEGKAICNTGSITFPKGGNPPTLATLEDGKFTMYNLDTLEVIGSFDMLEA</sequence>
<dbReference type="EMBL" id="VZAD01000025">
    <property type="protein sequence ID" value="MQP10909.1"/>
    <property type="molecule type" value="Genomic_DNA"/>
</dbReference>
<reference evidence="4 5" key="1">
    <citation type="submission" date="2019-09" db="EMBL/GenBank/DDBJ databases">
        <title>Distinct polysaccharide growth profiles of human intestinal Prevotella copri isolates.</title>
        <authorList>
            <person name="Fehlner-Peach H."/>
            <person name="Magnabosco C."/>
            <person name="Raghavan V."/>
            <person name="Scher J.U."/>
            <person name="Tett A."/>
            <person name="Cox L.M."/>
            <person name="Gottsegen C."/>
            <person name="Watters A."/>
            <person name="Wiltshire- Gordon J.D."/>
            <person name="Segata N."/>
            <person name="Bonneau R."/>
            <person name="Littman D.R."/>
        </authorList>
    </citation>
    <scope>NUCLEOTIDE SEQUENCE [LARGE SCALE GENOMIC DNA]</scope>
    <source>
        <strain evidence="5">iAQ1173</strain>
    </source>
</reference>
<dbReference type="NCBIfam" id="TIGR00040">
    <property type="entry name" value="yfcE"/>
    <property type="match status" value="1"/>
</dbReference>
<evidence type="ECO:0000256" key="1">
    <source>
        <dbReference type="ARBA" id="ARBA00008950"/>
    </source>
</evidence>
<dbReference type="GO" id="GO:0005737">
    <property type="term" value="C:cytoplasm"/>
    <property type="evidence" value="ECO:0007669"/>
    <property type="project" value="TreeGrafter"/>
</dbReference>
<accession>A0A6A7W8V0</accession>
<dbReference type="InterPro" id="IPR050126">
    <property type="entry name" value="Ap4A_hydrolase"/>
</dbReference>
<dbReference type="GO" id="GO:0016791">
    <property type="term" value="F:phosphatase activity"/>
    <property type="evidence" value="ECO:0007669"/>
    <property type="project" value="TreeGrafter"/>
</dbReference>
<keyword evidence="4" id="KW-0378">Hydrolase</keyword>
<evidence type="ECO:0000256" key="2">
    <source>
        <dbReference type="RuleBase" id="RU362039"/>
    </source>
</evidence>
<dbReference type="Proteomes" id="UP000384372">
    <property type="component" value="Unassembled WGS sequence"/>
</dbReference>
<dbReference type="AlphaFoldDB" id="A0A6A7W8V0"/>
<evidence type="ECO:0000313" key="5">
    <source>
        <dbReference type="Proteomes" id="UP000384372"/>
    </source>
</evidence>
<evidence type="ECO:0000313" key="4">
    <source>
        <dbReference type="EMBL" id="MQP10909.1"/>
    </source>
</evidence>
<feature type="domain" description="Calcineurin-like phosphoesterase" evidence="3">
    <location>
        <begin position="1"/>
        <end position="161"/>
    </location>
</feature>
<dbReference type="InterPro" id="IPR000979">
    <property type="entry name" value="Phosphodiesterase_MJ0936/Vps29"/>
</dbReference>
<evidence type="ECO:0000259" key="3">
    <source>
        <dbReference type="Pfam" id="PF12850"/>
    </source>
</evidence>
<protein>
    <recommendedName>
        <fullName evidence="2">Phosphoesterase</fullName>
        <ecNumber evidence="2">3.1.4.-</ecNumber>
    </recommendedName>
</protein>
<dbReference type="SUPFAM" id="SSF56300">
    <property type="entry name" value="Metallo-dependent phosphatases"/>
    <property type="match status" value="1"/>
</dbReference>
<dbReference type="RefSeq" id="WP_158462755.1">
    <property type="nucleotide sequence ID" value="NZ_VZAD01000025.1"/>
</dbReference>
<keyword evidence="2" id="KW-0479">Metal-binding</keyword>
<dbReference type="PANTHER" id="PTHR42850:SF2">
    <property type="entry name" value="BLL5683 PROTEIN"/>
    <property type="match status" value="1"/>
</dbReference>
<dbReference type="InterPro" id="IPR024654">
    <property type="entry name" value="Calcineurin-like_PHP_lpxH"/>
</dbReference>
<comment type="cofactor">
    <cofactor evidence="2">
        <name>a divalent metal cation</name>
        <dbReference type="ChEBI" id="CHEBI:60240"/>
    </cofactor>
</comment>
<dbReference type="EC" id="3.1.4.-" evidence="2"/>
<dbReference type="InterPro" id="IPR029052">
    <property type="entry name" value="Metallo-depent_PP-like"/>
</dbReference>
<proteinExistence type="inferred from homology"/>
<keyword evidence="5" id="KW-1185">Reference proteome</keyword>
<organism evidence="4 5">
    <name type="scientific">Segatella copri</name>
    <dbReference type="NCBI Taxonomy" id="165179"/>
    <lineage>
        <taxon>Bacteria</taxon>
        <taxon>Pseudomonadati</taxon>
        <taxon>Bacteroidota</taxon>
        <taxon>Bacteroidia</taxon>
        <taxon>Bacteroidales</taxon>
        <taxon>Prevotellaceae</taxon>
        <taxon>Segatella</taxon>
    </lineage>
</organism>